<keyword evidence="1" id="KW-0732">Signal</keyword>
<accession>A0ABQ9JMY8</accession>
<dbReference type="InterPro" id="IPR003599">
    <property type="entry name" value="Ig_sub"/>
</dbReference>
<feature type="domain" description="Ig-like" evidence="6">
    <location>
        <begin position="278"/>
        <end position="365"/>
    </location>
</feature>
<dbReference type="SMART" id="SM00408">
    <property type="entry name" value="IGc2"/>
    <property type="match status" value="5"/>
</dbReference>
<feature type="non-terminal residue" evidence="8">
    <location>
        <position position="1"/>
    </location>
</feature>
<dbReference type="InterPro" id="IPR036179">
    <property type="entry name" value="Ig-like_dom_sf"/>
</dbReference>
<dbReference type="PROSITE" id="PS51115">
    <property type="entry name" value="LAMININ_IVA"/>
    <property type="match status" value="1"/>
</dbReference>
<dbReference type="SMART" id="SM00281">
    <property type="entry name" value="LamB"/>
    <property type="match status" value="1"/>
</dbReference>
<evidence type="ECO:0000256" key="5">
    <source>
        <dbReference type="ARBA" id="ARBA00023319"/>
    </source>
</evidence>
<feature type="domain" description="Laminin IV type A" evidence="7">
    <location>
        <begin position="1"/>
        <end position="181"/>
    </location>
</feature>
<dbReference type="Proteomes" id="UP001162164">
    <property type="component" value="Unassembled WGS sequence"/>
</dbReference>
<comment type="caution">
    <text evidence="8">The sequence shown here is derived from an EMBL/GenBank/DDBJ whole genome shotgun (WGS) entry which is preliminary data.</text>
</comment>
<feature type="domain" description="Ig-like" evidence="6">
    <location>
        <begin position="462"/>
        <end position="551"/>
    </location>
</feature>
<evidence type="ECO:0000259" key="7">
    <source>
        <dbReference type="PROSITE" id="PS51115"/>
    </source>
</evidence>
<evidence type="ECO:0000259" key="6">
    <source>
        <dbReference type="PROSITE" id="PS50835"/>
    </source>
</evidence>
<feature type="domain" description="Ig-like" evidence="6">
    <location>
        <begin position="560"/>
        <end position="644"/>
    </location>
</feature>
<organism evidence="8 9">
    <name type="scientific">Molorchus minor</name>
    <dbReference type="NCBI Taxonomy" id="1323400"/>
    <lineage>
        <taxon>Eukaryota</taxon>
        <taxon>Metazoa</taxon>
        <taxon>Ecdysozoa</taxon>
        <taxon>Arthropoda</taxon>
        <taxon>Hexapoda</taxon>
        <taxon>Insecta</taxon>
        <taxon>Pterygota</taxon>
        <taxon>Neoptera</taxon>
        <taxon>Endopterygota</taxon>
        <taxon>Coleoptera</taxon>
        <taxon>Polyphaga</taxon>
        <taxon>Cucujiformia</taxon>
        <taxon>Chrysomeloidea</taxon>
        <taxon>Cerambycidae</taxon>
        <taxon>Lamiinae</taxon>
        <taxon>Monochamini</taxon>
        <taxon>Molorchus</taxon>
    </lineage>
</organism>
<dbReference type="SUPFAM" id="SSF48726">
    <property type="entry name" value="Immunoglobulin"/>
    <property type="match status" value="5"/>
</dbReference>
<dbReference type="Pfam" id="PF00052">
    <property type="entry name" value="Laminin_B"/>
    <property type="match status" value="1"/>
</dbReference>
<keyword evidence="9" id="KW-1185">Reference proteome</keyword>
<dbReference type="InterPro" id="IPR002049">
    <property type="entry name" value="LE_dom"/>
</dbReference>
<evidence type="ECO:0000313" key="8">
    <source>
        <dbReference type="EMBL" id="KAJ8979363.1"/>
    </source>
</evidence>
<reference evidence="8" key="1">
    <citation type="journal article" date="2023" name="Insect Mol. Biol.">
        <title>Genome sequencing provides insights into the evolution of gene families encoding plant cell wall-degrading enzymes in longhorned beetles.</title>
        <authorList>
            <person name="Shin N.R."/>
            <person name="Okamura Y."/>
            <person name="Kirsch R."/>
            <person name="Pauchet Y."/>
        </authorList>
    </citation>
    <scope>NUCLEOTIDE SEQUENCE</scope>
    <source>
        <strain evidence="8">MMC_N1</strain>
    </source>
</reference>
<dbReference type="Pfam" id="PF13927">
    <property type="entry name" value="Ig_3"/>
    <property type="match status" value="5"/>
</dbReference>
<protein>
    <recommendedName>
        <fullName evidence="10">Basement membrane-specific heparan sulfate proteoglycan core protein</fullName>
    </recommendedName>
</protein>
<dbReference type="EMBL" id="JAPWTJ010000345">
    <property type="protein sequence ID" value="KAJ8979363.1"/>
    <property type="molecule type" value="Genomic_DNA"/>
</dbReference>
<dbReference type="PROSITE" id="PS50835">
    <property type="entry name" value="IG_LIKE"/>
    <property type="match status" value="6"/>
</dbReference>
<evidence type="ECO:0000256" key="3">
    <source>
        <dbReference type="ARBA" id="ARBA00023157"/>
    </source>
</evidence>
<dbReference type="PANTHER" id="PTHR10075:SF14">
    <property type="entry name" value="CELL ADHESION MOLECULE DSCAM2-RELATED"/>
    <property type="match status" value="1"/>
</dbReference>
<name>A0ABQ9JMY8_9CUCU</name>
<gene>
    <name evidence="8" type="ORF">NQ317_002952</name>
</gene>
<proteinExistence type="predicted"/>
<dbReference type="InterPro" id="IPR007110">
    <property type="entry name" value="Ig-like_dom"/>
</dbReference>
<keyword evidence="2" id="KW-0677">Repeat</keyword>
<dbReference type="SMART" id="SM00409">
    <property type="entry name" value="IG"/>
    <property type="match status" value="5"/>
</dbReference>
<feature type="domain" description="Ig-like" evidence="6">
    <location>
        <begin position="372"/>
        <end position="450"/>
    </location>
</feature>
<dbReference type="PANTHER" id="PTHR10075">
    <property type="entry name" value="BASIGIN RELATED"/>
    <property type="match status" value="1"/>
</dbReference>
<feature type="domain" description="Ig-like" evidence="6">
    <location>
        <begin position="740"/>
        <end position="777"/>
    </location>
</feature>
<evidence type="ECO:0000256" key="4">
    <source>
        <dbReference type="ARBA" id="ARBA00023180"/>
    </source>
</evidence>
<dbReference type="InterPro" id="IPR003598">
    <property type="entry name" value="Ig_sub2"/>
</dbReference>
<sequence>IIVIFIFFRYHRNVISDKFNINTYLNEIRYDFLPSQQERLFWSLPSQFTGNKIKSYGGRLEFIQKYTQRPQSRYVPDQDVIITGNGIVIYWSNPNPNGFPEDIANPVSIALHPSDHWFSADRDQGPKPASREDILKVLANIESILIRATQSSDTSAAYLSDITLDTAVERNGNSRATSVEVCRCPLGYRGSSCESCATGYYRDIYFDQSRPLGSCSKCPCNDREESCELGPDRRVICYCSQGFTGLDCSDVTMLQSYSQQYHQDHLIQIQIQLIILLPLMLPLKVHDLEYTKLAVRVRYNCSATSEIAPTIRIHWTKDGKELPPHAIDDGRGLLVITSLRVTDSGKYVCEADDGYSIATSSINISVGELRRPRIAVSPNFVDVNEGQPIEVQCAADGIPTPDLTLSRVNRQSLNPRHYFENGLFRILQSQRSDTGEYECIASNSEGTDVAIFQINVRDVPGPLIRVDIQPPNFSGIPGDDILLRCVATSIVSENVQDYDWSRVGGTPLPYNAISDRGTLTIPNSSARDSGVYICTVTSVSGTRGSHNTTITITDSQGTSPVASVDPERITISQGQSTEITCRATGSPPPSIKWTKLGDELSANSEQIGSVLYIRNAQPRDRGVYICVTTNVHGLAQASAMLEVTPLEAPRLELYPGNRQVVLEGNSALLYCRPVAGIPSPVITWTRGDNRPFGRNIEEMSGGNLRFVQVTPDEEGEYICTGTNEAGTATAVAHIIVHTLPQVQIIPSQDIITRSIGDSLTLQCLGSGTPLPNVGWSKYQDETRKIIDFGDSNRDLSHYSQ</sequence>
<evidence type="ECO:0000313" key="9">
    <source>
        <dbReference type="Proteomes" id="UP001162164"/>
    </source>
</evidence>
<dbReference type="InterPro" id="IPR000034">
    <property type="entry name" value="Laminin_IV"/>
</dbReference>
<dbReference type="Gene3D" id="2.60.40.10">
    <property type="entry name" value="Immunoglobulins"/>
    <property type="match status" value="5"/>
</dbReference>
<keyword evidence="3" id="KW-1015">Disulfide bond</keyword>
<feature type="domain" description="Ig-like" evidence="6">
    <location>
        <begin position="649"/>
        <end position="735"/>
    </location>
</feature>
<dbReference type="CDD" id="cd00096">
    <property type="entry name" value="Ig"/>
    <property type="match status" value="1"/>
</dbReference>
<evidence type="ECO:0000256" key="2">
    <source>
        <dbReference type="ARBA" id="ARBA00022737"/>
    </source>
</evidence>
<dbReference type="Pfam" id="PF00053">
    <property type="entry name" value="EGF_laminin"/>
    <property type="match status" value="1"/>
</dbReference>
<dbReference type="PROSITE" id="PS01248">
    <property type="entry name" value="EGF_LAM_1"/>
    <property type="match status" value="1"/>
</dbReference>
<keyword evidence="4" id="KW-0325">Glycoprotein</keyword>
<dbReference type="Gene3D" id="2.10.25.10">
    <property type="entry name" value="Laminin"/>
    <property type="match status" value="1"/>
</dbReference>
<keyword evidence="5" id="KW-0393">Immunoglobulin domain</keyword>
<dbReference type="InterPro" id="IPR013783">
    <property type="entry name" value="Ig-like_fold"/>
</dbReference>
<evidence type="ECO:0000256" key="1">
    <source>
        <dbReference type="ARBA" id="ARBA00022729"/>
    </source>
</evidence>
<evidence type="ECO:0008006" key="10">
    <source>
        <dbReference type="Google" id="ProtNLM"/>
    </source>
</evidence>